<evidence type="ECO:0000256" key="4">
    <source>
        <dbReference type="ARBA" id="ARBA00022989"/>
    </source>
</evidence>
<keyword evidence="3 6" id="KW-0812">Transmembrane</keyword>
<feature type="transmembrane region" description="Helical" evidence="6">
    <location>
        <begin position="75"/>
        <end position="96"/>
    </location>
</feature>
<evidence type="ECO:0000313" key="9">
    <source>
        <dbReference type="Proteomes" id="UP000663608"/>
    </source>
</evidence>
<evidence type="ECO:0000256" key="1">
    <source>
        <dbReference type="ARBA" id="ARBA00004141"/>
    </source>
</evidence>
<dbReference type="Proteomes" id="UP000663608">
    <property type="component" value="Chromosome"/>
</dbReference>
<evidence type="ECO:0000313" key="8">
    <source>
        <dbReference type="EMBL" id="QSE77336.1"/>
    </source>
</evidence>
<accession>A0AA45QSE4</accession>
<keyword evidence="9" id="KW-1185">Reference proteome</keyword>
<comment type="subcellular location">
    <subcellularLocation>
        <location evidence="1">Membrane</location>
        <topology evidence="1">Multi-pass membrane protein</topology>
    </subcellularLocation>
</comment>
<feature type="transmembrane region" description="Helical" evidence="6">
    <location>
        <begin position="116"/>
        <end position="134"/>
    </location>
</feature>
<evidence type="ECO:0000256" key="5">
    <source>
        <dbReference type="ARBA" id="ARBA00023136"/>
    </source>
</evidence>
<feature type="transmembrane region" description="Helical" evidence="6">
    <location>
        <begin position="45"/>
        <end position="63"/>
    </location>
</feature>
<evidence type="ECO:0000256" key="2">
    <source>
        <dbReference type="ARBA" id="ARBA00009399"/>
    </source>
</evidence>
<dbReference type="KEGG" id="lti:JW886_03570"/>
<reference evidence="8 9" key="1">
    <citation type="submission" date="2021-02" db="EMBL/GenBank/DDBJ databases">
        <title>Complete genome sequence of Lactococcus lactis strain K_LL004.</title>
        <authorList>
            <person name="Kim H.B."/>
        </authorList>
    </citation>
    <scope>NUCLEOTIDE SEQUENCE [LARGE SCALE GENOMIC DNA]</scope>
    <source>
        <strain evidence="8 9">K_LL004</strain>
    </source>
</reference>
<dbReference type="InterPro" id="IPR051401">
    <property type="entry name" value="GtrA_CellWall_Glycosyl"/>
</dbReference>
<evidence type="ECO:0000256" key="3">
    <source>
        <dbReference type="ARBA" id="ARBA00022692"/>
    </source>
</evidence>
<feature type="domain" description="GtrA/DPMS transmembrane" evidence="7">
    <location>
        <begin position="14"/>
        <end position="140"/>
    </location>
</feature>
<keyword evidence="5 6" id="KW-0472">Membrane</keyword>
<organism evidence="8 9">
    <name type="scientific">Lactococcus taiwanensis</name>
    <dbReference type="NCBI Taxonomy" id="1151742"/>
    <lineage>
        <taxon>Bacteria</taxon>
        <taxon>Bacillati</taxon>
        <taxon>Bacillota</taxon>
        <taxon>Bacilli</taxon>
        <taxon>Lactobacillales</taxon>
        <taxon>Streptococcaceae</taxon>
        <taxon>Lactococcus</taxon>
    </lineage>
</organism>
<name>A0AA45QSE4_9LACT</name>
<sequence length="148" mass="17303">MKKLKYFLQSETLRYIIFGVLATAVYALVKWLSWQAWHSGWASETVAQSCSILFAFVTNKIFVFHHKSDQLLRDFISFVSGRIVLLLLAIVINWWFVDQHPQLLMNLFGLSKNRMVAELNVFIQVLTIVLNYLYSKFFVFKNKKNSAS</sequence>
<keyword evidence="4 6" id="KW-1133">Transmembrane helix</keyword>
<gene>
    <name evidence="8" type="ORF">JW886_03570</name>
</gene>
<dbReference type="RefSeq" id="WP_200407706.1">
    <property type="nucleotide sequence ID" value="NZ_BNDT01000007.1"/>
</dbReference>
<comment type="similarity">
    <text evidence="2">Belongs to the GtrA family.</text>
</comment>
<evidence type="ECO:0000259" key="7">
    <source>
        <dbReference type="Pfam" id="PF04138"/>
    </source>
</evidence>
<dbReference type="EMBL" id="CP070872">
    <property type="protein sequence ID" value="QSE77336.1"/>
    <property type="molecule type" value="Genomic_DNA"/>
</dbReference>
<dbReference type="PANTHER" id="PTHR38459:SF5">
    <property type="entry name" value="CELL WALL TEICHOIC ACID GLYCOSYLATION PROTEIN GTCA"/>
    <property type="match status" value="1"/>
</dbReference>
<feature type="transmembrane region" description="Helical" evidence="6">
    <location>
        <begin position="12"/>
        <end position="33"/>
    </location>
</feature>
<dbReference type="GO" id="GO:0000271">
    <property type="term" value="P:polysaccharide biosynthetic process"/>
    <property type="evidence" value="ECO:0007669"/>
    <property type="project" value="InterPro"/>
</dbReference>
<dbReference type="GO" id="GO:0005886">
    <property type="term" value="C:plasma membrane"/>
    <property type="evidence" value="ECO:0007669"/>
    <property type="project" value="TreeGrafter"/>
</dbReference>
<protein>
    <submittedName>
        <fullName evidence="8">GtrA family protein</fullName>
    </submittedName>
</protein>
<dbReference type="AlphaFoldDB" id="A0AA45QSE4"/>
<dbReference type="Pfam" id="PF04138">
    <property type="entry name" value="GtrA_DPMS_TM"/>
    <property type="match status" value="1"/>
</dbReference>
<dbReference type="InterPro" id="IPR007267">
    <property type="entry name" value="GtrA_DPMS_TM"/>
</dbReference>
<dbReference type="PANTHER" id="PTHR38459">
    <property type="entry name" value="PROPHAGE BACTOPRENOL-LINKED GLUCOSE TRANSLOCASE HOMOLOG"/>
    <property type="match status" value="1"/>
</dbReference>
<proteinExistence type="inferred from homology"/>
<evidence type="ECO:0000256" key="6">
    <source>
        <dbReference type="SAM" id="Phobius"/>
    </source>
</evidence>